<feature type="domain" description="Rhodopsin" evidence="8">
    <location>
        <begin position="26"/>
        <end position="275"/>
    </location>
</feature>
<dbReference type="PANTHER" id="PTHR33048">
    <property type="entry name" value="PTH11-LIKE INTEGRAL MEMBRANE PROTEIN (AFU_ORTHOLOGUE AFUA_5G11245)"/>
    <property type="match status" value="1"/>
</dbReference>
<dbReference type="PROSITE" id="PS51257">
    <property type="entry name" value="PROKAR_LIPOPROTEIN"/>
    <property type="match status" value="1"/>
</dbReference>
<dbReference type="GO" id="GO:0016020">
    <property type="term" value="C:membrane"/>
    <property type="evidence" value="ECO:0007669"/>
    <property type="project" value="UniProtKB-SubCell"/>
</dbReference>
<dbReference type="Proteomes" id="UP000054383">
    <property type="component" value="Unassembled WGS sequence"/>
</dbReference>
<sequence length="350" mass="39351">MFLRSANLIITSSVLGFLAVVAVACRFLSKRKRKARITIDDYLLLLALTLTLGICFCTIVGAAKYRFGNHEIYIESGPLAGWPEAWLLLEYGKIFYALQLLHATAMPVIKASLMIFLRRIFFTSRTFEFAFWIITIYVFLWWLTTFWMSVFQCWPISSNWGTTPAQMGDCIPNYMTWYAWAALLNVLSDVAIVVIPIPLVLRLQMPMRRKLAGVIVVATAILVVVAGIGRTVGYFTYDHDSLDFSYVFYDFLVWTSIEPCLGIIGCCLPTMGHLADHLNFGNFYSWLRISLSQLSLRHSSRDAGASADVDTSASANQSVWYELTVERSAASETKGSIANATNSQRLSQTE</sequence>
<evidence type="ECO:0000256" key="3">
    <source>
        <dbReference type="ARBA" id="ARBA00022989"/>
    </source>
</evidence>
<comment type="similarity">
    <text evidence="5">Belongs to the SAT4 family.</text>
</comment>
<dbReference type="OMA" id="HIMLISE"/>
<feature type="transmembrane region" description="Helical" evidence="7">
    <location>
        <begin position="41"/>
        <end position="63"/>
    </location>
</feature>
<dbReference type="PANTHER" id="PTHR33048:SF134">
    <property type="entry name" value="INTEGRAL MEMBRANE PROTEIN"/>
    <property type="match status" value="1"/>
</dbReference>
<feature type="compositionally biased region" description="Polar residues" evidence="6">
    <location>
        <begin position="330"/>
        <end position="350"/>
    </location>
</feature>
<dbReference type="InterPro" id="IPR049326">
    <property type="entry name" value="Rhodopsin_dom_fungi"/>
</dbReference>
<name>A0A0U1LXM0_TALIS</name>
<evidence type="ECO:0000313" key="9">
    <source>
        <dbReference type="EMBL" id="CRG88113.1"/>
    </source>
</evidence>
<evidence type="ECO:0000313" key="10">
    <source>
        <dbReference type="Proteomes" id="UP000054383"/>
    </source>
</evidence>
<feature type="transmembrane region" description="Helical" evidence="7">
    <location>
        <begin position="177"/>
        <end position="199"/>
    </location>
</feature>
<dbReference type="EMBL" id="CVMT01000004">
    <property type="protein sequence ID" value="CRG88113.1"/>
    <property type="molecule type" value="Genomic_DNA"/>
</dbReference>
<dbReference type="OrthoDB" id="10017208at2759"/>
<dbReference type="InterPro" id="IPR052337">
    <property type="entry name" value="SAT4-like"/>
</dbReference>
<comment type="subcellular location">
    <subcellularLocation>
        <location evidence="1">Membrane</location>
        <topology evidence="1">Multi-pass membrane protein</topology>
    </subcellularLocation>
</comment>
<evidence type="ECO:0000256" key="6">
    <source>
        <dbReference type="SAM" id="MobiDB-lite"/>
    </source>
</evidence>
<feature type="transmembrane region" description="Helical" evidence="7">
    <location>
        <begin position="247"/>
        <end position="268"/>
    </location>
</feature>
<reference evidence="9 10" key="1">
    <citation type="submission" date="2015-04" db="EMBL/GenBank/DDBJ databases">
        <authorList>
            <person name="Syromyatnikov M.Y."/>
            <person name="Popov V.N."/>
        </authorList>
    </citation>
    <scope>NUCLEOTIDE SEQUENCE [LARGE SCALE GENOMIC DNA]</scope>
    <source>
        <strain evidence="9">WF-38-12</strain>
    </source>
</reference>
<organism evidence="9 10">
    <name type="scientific">Talaromyces islandicus</name>
    <name type="common">Penicillium islandicum</name>
    <dbReference type="NCBI Taxonomy" id="28573"/>
    <lineage>
        <taxon>Eukaryota</taxon>
        <taxon>Fungi</taxon>
        <taxon>Dikarya</taxon>
        <taxon>Ascomycota</taxon>
        <taxon>Pezizomycotina</taxon>
        <taxon>Eurotiomycetes</taxon>
        <taxon>Eurotiomycetidae</taxon>
        <taxon>Eurotiales</taxon>
        <taxon>Trichocomaceae</taxon>
        <taxon>Talaromyces</taxon>
        <taxon>Talaromyces sect. Islandici</taxon>
    </lineage>
</organism>
<evidence type="ECO:0000256" key="7">
    <source>
        <dbReference type="SAM" id="Phobius"/>
    </source>
</evidence>
<feature type="transmembrane region" description="Helical" evidence="7">
    <location>
        <begin position="211"/>
        <end position="235"/>
    </location>
</feature>
<protein>
    <recommendedName>
        <fullName evidence="8">Rhodopsin domain-containing protein</fullName>
    </recommendedName>
</protein>
<keyword evidence="10" id="KW-1185">Reference proteome</keyword>
<proteinExistence type="inferred from homology"/>
<evidence type="ECO:0000256" key="5">
    <source>
        <dbReference type="ARBA" id="ARBA00038359"/>
    </source>
</evidence>
<dbReference type="STRING" id="28573.A0A0U1LXM0"/>
<feature type="region of interest" description="Disordered" evidence="6">
    <location>
        <begin position="328"/>
        <end position="350"/>
    </location>
</feature>
<keyword evidence="3 7" id="KW-1133">Transmembrane helix</keyword>
<feature type="transmembrane region" description="Helical" evidence="7">
    <location>
        <begin position="94"/>
        <end position="117"/>
    </location>
</feature>
<feature type="transmembrane region" description="Helical" evidence="7">
    <location>
        <begin position="6"/>
        <end position="29"/>
    </location>
</feature>
<evidence type="ECO:0000256" key="4">
    <source>
        <dbReference type="ARBA" id="ARBA00023136"/>
    </source>
</evidence>
<accession>A0A0U1LXM0</accession>
<evidence type="ECO:0000259" key="8">
    <source>
        <dbReference type="Pfam" id="PF20684"/>
    </source>
</evidence>
<evidence type="ECO:0000256" key="2">
    <source>
        <dbReference type="ARBA" id="ARBA00022692"/>
    </source>
</evidence>
<evidence type="ECO:0000256" key="1">
    <source>
        <dbReference type="ARBA" id="ARBA00004141"/>
    </source>
</evidence>
<gene>
    <name evidence="9" type="ORF">PISL3812_05140</name>
</gene>
<feature type="transmembrane region" description="Helical" evidence="7">
    <location>
        <begin position="129"/>
        <end position="157"/>
    </location>
</feature>
<dbReference type="Pfam" id="PF20684">
    <property type="entry name" value="Fung_rhodopsin"/>
    <property type="match status" value="1"/>
</dbReference>
<keyword evidence="4 7" id="KW-0472">Membrane</keyword>
<dbReference type="AlphaFoldDB" id="A0A0U1LXM0"/>
<keyword evidence="2 7" id="KW-0812">Transmembrane</keyword>